<dbReference type="InterPro" id="IPR050438">
    <property type="entry name" value="LMW_PTPase"/>
</dbReference>
<feature type="active site" description="Proton donor" evidence="6">
    <location>
        <position position="166"/>
    </location>
</feature>
<keyword evidence="4" id="KW-0904">Protein phosphatase</keyword>
<dbReference type="InterPro" id="IPR023485">
    <property type="entry name" value="Ptyr_pPase"/>
</dbReference>
<feature type="active site" description="Nucleophile" evidence="6">
    <location>
        <position position="61"/>
    </location>
</feature>
<name>E6J127_STRAP</name>
<evidence type="ECO:0000256" key="5">
    <source>
        <dbReference type="ARBA" id="ARBA00051722"/>
    </source>
</evidence>
<organism evidence="8 9">
    <name type="scientific">Streptococcus anginosus F0211</name>
    <dbReference type="NCBI Taxonomy" id="706437"/>
    <lineage>
        <taxon>Bacteria</taxon>
        <taxon>Bacillati</taxon>
        <taxon>Bacillota</taxon>
        <taxon>Bacilli</taxon>
        <taxon>Lactobacillales</taxon>
        <taxon>Streptococcaceae</taxon>
        <taxon>Streptococcus</taxon>
        <taxon>Streptococcus anginosus group</taxon>
    </lineage>
</organism>
<dbReference type="SUPFAM" id="SSF52788">
    <property type="entry name" value="Phosphotyrosine protein phosphatases I"/>
    <property type="match status" value="1"/>
</dbReference>
<evidence type="ECO:0000256" key="1">
    <source>
        <dbReference type="ARBA" id="ARBA00011063"/>
    </source>
</evidence>
<accession>E6J127</accession>
<evidence type="ECO:0000256" key="4">
    <source>
        <dbReference type="ARBA" id="ARBA00022912"/>
    </source>
</evidence>
<dbReference type="CDD" id="cd16343">
    <property type="entry name" value="LMWPTP"/>
    <property type="match status" value="1"/>
</dbReference>
<reference evidence="8 9" key="1">
    <citation type="submission" date="2010-11" db="EMBL/GenBank/DDBJ databases">
        <authorList>
            <person name="Weinstock G."/>
            <person name="Sodergren E."/>
            <person name="Clifton S."/>
            <person name="Fulton L."/>
            <person name="Fulton B."/>
            <person name="Courtney L."/>
            <person name="Fronick C."/>
            <person name="Harrison M."/>
            <person name="Strong C."/>
            <person name="Farmer C."/>
            <person name="Delahaunty K."/>
            <person name="Markovic C."/>
            <person name="Hall O."/>
            <person name="Minx P."/>
            <person name="Tomlinson C."/>
            <person name="Mitreva M."/>
            <person name="Hou S."/>
            <person name="Chen J."/>
            <person name="Wollam A."/>
            <person name="Pepin K.H."/>
            <person name="Johnson M."/>
            <person name="Bhonagiri V."/>
            <person name="Zhang X."/>
            <person name="Suruliraj S."/>
            <person name="Warren W."/>
            <person name="Chinwalla A."/>
            <person name="Mardis E.R."/>
            <person name="Wilson R.K."/>
        </authorList>
    </citation>
    <scope>NUCLEOTIDE SEQUENCE [LARGE SCALE GENOMIC DNA]</scope>
    <source>
        <strain evidence="8 9">F0211</strain>
    </source>
</reference>
<dbReference type="GO" id="GO:0004725">
    <property type="term" value="F:protein tyrosine phosphatase activity"/>
    <property type="evidence" value="ECO:0007669"/>
    <property type="project" value="UniProtKB-EC"/>
</dbReference>
<dbReference type="Gene3D" id="3.40.50.2300">
    <property type="match status" value="1"/>
</dbReference>
<evidence type="ECO:0000256" key="6">
    <source>
        <dbReference type="PIRSR" id="PIRSR617867-1"/>
    </source>
</evidence>
<dbReference type="AlphaFoldDB" id="E6J127"/>
<keyword evidence="3" id="KW-0378">Hydrolase</keyword>
<dbReference type="PANTHER" id="PTHR11717">
    <property type="entry name" value="LOW MOLECULAR WEIGHT PROTEIN TYROSINE PHOSPHATASE"/>
    <property type="match status" value="1"/>
</dbReference>
<evidence type="ECO:0000256" key="3">
    <source>
        <dbReference type="ARBA" id="ARBA00022801"/>
    </source>
</evidence>
<feature type="domain" description="Phosphotyrosine protein phosphatase I" evidence="7">
    <location>
        <begin position="55"/>
        <end position="190"/>
    </location>
</feature>
<proteinExistence type="inferred from homology"/>
<dbReference type="EMBL" id="AECT01000017">
    <property type="protein sequence ID" value="EFU22394.1"/>
    <property type="molecule type" value="Genomic_DNA"/>
</dbReference>
<evidence type="ECO:0000259" key="7">
    <source>
        <dbReference type="SMART" id="SM00226"/>
    </source>
</evidence>
<dbReference type="Proteomes" id="UP000002973">
    <property type="component" value="Unassembled WGS sequence"/>
</dbReference>
<dbReference type="PRINTS" id="PR00719">
    <property type="entry name" value="LMWPTPASE"/>
</dbReference>
<feature type="active site" evidence="6">
    <location>
        <position position="67"/>
    </location>
</feature>
<protein>
    <recommendedName>
        <fullName evidence="2">protein-tyrosine-phosphatase</fullName>
        <ecNumber evidence="2">3.1.3.48</ecNumber>
    </recommendedName>
</protein>
<dbReference type="InterPro" id="IPR036196">
    <property type="entry name" value="Ptyr_pPase_sf"/>
</dbReference>
<dbReference type="PANTHER" id="PTHR11717:SF7">
    <property type="entry name" value="LOW MOLECULAR WEIGHT PHOSPHOTYROSINE PROTEIN PHOSPHATASE"/>
    <property type="match status" value="1"/>
</dbReference>
<comment type="similarity">
    <text evidence="1">Belongs to the low molecular weight phosphotyrosine protein phosphatase family.</text>
</comment>
<evidence type="ECO:0000313" key="9">
    <source>
        <dbReference type="Proteomes" id="UP000002973"/>
    </source>
</evidence>
<evidence type="ECO:0000313" key="8">
    <source>
        <dbReference type="EMBL" id="EFU22394.1"/>
    </source>
</evidence>
<dbReference type="Pfam" id="PF01451">
    <property type="entry name" value="LMWPc"/>
    <property type="match status" value="1"/>
</dbReference>
<dbReference type="EC" id="3.1.3.48" evidence="2"/>
<comment type="caution">
    <text evidence="8">The sequence shown here is derived from an EMBL/GenBank/DDBJ whole genome shotgun (WGS) entry which is preliminary data.</text>
</comment>
<gene>
    <name evidence="8" type="ORF">HMPREF0813_00951</name>
</gene>
<comment type="catalytic activity">
    <reaction evidence="5">
        <text>O-phospho-L-tyrosyl-[protein] + H2O = L-tyrosyl-[protein] + phosphate</text>
        <dbReference type="Rhea" id="RHEA:10684"/>
        <dbReference type="Rhea" id="RHEA-COMP:10136"/>
        <dbReference type="Rhea" id="RHEA-COMP:20101"/>
        <dbReference type="ChEBI" id="CHEBI:15377"/>
        <dbReference type="ChEBI" id="CHEBI:43474"/>
        <dbReference type="ChEBI" id="CHEBI:46858"/>
        <dbReference type="ChEBI" id="CHEBI:61978"/>
        <dbReference type="EC" id="3.1.3.48"/>
    </reaction>
</comment>
<evidence type="ECO:0000256" key="2">
    <source>
        <dbReference type="ARBA" id="ARBA00013064"/>
    </source>
</evidence>
<dbReference type="InterPro" id="IPR017867">
    <property type="entry name" value="Tyr_phospatase_low_mol_wt"/>
</dbReference>
<sequence length="195" mass="23088">MRNLRLRTIRSQSFYLYTKITVSKLKNEVFQKNLKGLNSYFFRFCYNSKEVYAMKKIVFVCLGNICRSPMAEFVMKDLTDDVYVESRATSDWEHGNPIHSGTQAIFKKYAIPYDKSKTSQQISQQDFVDFDYIIGMDKSNFQDLRKIAPGKYLEKVFQFEERSVPDPWYTGDFDETYRLILAGCQKWIERVKSED</sequence>
<dbReference type="eggNOG" id="COG0394">
    <property type="taxonomic scope" value="Bacteria"/>
</dbReference>
<dbReference type="SMART" id="SM00226">
    <property type="entry name" value="LMWPc"/>
    <property type="match status" value="1"/>
</dbReference>